<protein>
    <recommendedName>
        <fullName evidence="3">Secreted protein</fullName>
    </recommendedName>
</protein>
<organism evidence="1 2">
    <name type="scientific">Acetobacter cerevisiae</name>
    <dbReference type="NCBI Taxonomy" id="178900"/>
    <lineage>
        <taxon>Bacteria</taxon>
        <taxon>Pseudomonadati</taxon>
        <taxon>Pseudomonadota</taxon>
        <taxon>Alphaproteobacteria</taxon>
        <taxon>Acetobacterales</taxon>
        <taxon>Acetobacteraceae</taxon>
        <taxon>Acetobacter</taxon>
    </lineage>
</organism>
<evidence type="ECO:0008006" key="3">
    <source>
        <dbReference type="Google" id="ProtNLM"/>
    </source>
</evidence>
<name>A0ABT1EUS1_9PROT</name>
<reference evidence="1 2" key="1">
    <citation type="submission" date="2022-06" db="EMBL/GenBank/DDBJ databases">
        <title>Acetobacer genomes from food samples.</title>
        <authorList>
            <person name="Sombolestani A."/>
        </authorList>
    </citation>
    <scope>NUCLEOTIDE SEQUENCE [LARGE SCALE GENOMIC DNA]</scope>
    <source>
        <strain evidence="1 2">R-83281</strain>
    </source>
</reference>
<accession>A0ABT1EUS1</accession>
<dbReference type="Proteomes" id="UP001523543">
    <property type="component" value="Unassembled WGS sequence"/>
</dbReference>
<keyword evidence="2" id="KW-1185">Reference proteome</keyword>
<dbReference type="RefSeq" id="WP_185332911.1">
    <property type="nucleotide sequence ID" value="NZ_JAMYZR010000053.1"/>
</dbReference>
<evidence type="ECO:0000313" key="2">
    <source>
        <dbReference type="Proteomes" id="UP001523543"/>
    </source>
</evidence>
<dbReference type="EMBL" id="JAMYZR010000053">
    <property type="protein sequence ID" value="MCP1247146.1"/>
    <property type="molecule type" value="Genomic_DNA"/>
</dbReference>
<gene>
    <name evidence="1" type="ORF">NKW54_14535</name>
</gene>
<sequence length="56" mass="6597">MMTWMMVVARFMIAMCGRRIRTGWHLHPWHVGHRLGNHSNCRGQRGGMTRHDGCQH</sequence>
<proteinExistence type="predicted"/>
<evidence type="ECO:0000313" key="1">
    <source>
        <dbReference type="EMBL" id="MCP1247146.1"/>
    </source>
</evidence>
<comment type="caution">
    <text evidence="1">The sequence shown here is derived from an EMBL/GenBank/DDBJ whole genome shotgun (WGS) entry which is preliminary data.</text>
</comment>